<keyword evidence="7" id="KW-0378">Hydrolase</keyword>
<evidence type="ECO:0000313" key="17">
    <source>
        <dbReference type="EMBL" id="VFT95525.1"/>
    </source>
</evidence>
<keyword evidence="6" id="KW-0479">Metal-binding</keyword>
<protein>
    <recommendedName>
        <fullName evidence="14">sn-1-specific diacylglycerol lipase</fullName>
        <ecNumber evidence="14">3.1.1.116</ecNumber>
    </recommendedName>
</protein>
<evidence type="ECO:0000256" key="3">
    <source>
        <dbReference type="ARBA" id="ARBA00022475"/>
    </source>
</evidence>
<dbReference type="GO" id="GO:0005886">
    <property type="term" value="C:plasma membrane"/>
    <property type="evidence" value="ECO:0007669"/>
    <property type="project" value="UniProtKB-SubCell"/>
</dbReference>
<dbReference type="EMBL" id="CAADRA010006433">
    <property type="protein sequence ID" value="VFT95525.1"/>
    <property type="molecule type" value="Genomic_DNA"/>
</dbReference>
<organism evidence="17 18">
    <name type="scientific">Aphanomyces stellatus</name>
    <dbReference type="NCBI Taxonomy" id="120398"/>
    <lineage>
        <taxon>Eukaryota</taxon>
        <taxon>Sar</taxon>
        <taxon>Stramenopiles</taxon>
        <taxon>Oomycota</taxon>
        <taxon>Saprolegniomycetes</taxon>
        <taxon>Saprolegniales</taxon>
        <taxon>Verrucalvaceae</taxon>
        <taxon>Aphanomyces</taxon>
    </lineage>
</organism>
<gene>
    <name evidence="17" type="primary">Aste57867_18791</name>
    <name evidence="16" type="ORF">As57867_018727</name>
    <name evidence="17" type="ORF">ASTE57867_18791</name>
</gene>
<evidence type="ECO:0000256" key="1">
    <source>
        <dbReference type="ARBA" id="ARBA00001913"/>
    </source>
</evidence>
<dbReference type="Proteomes" id="UP000332933">
    <property type="component" value="Unassembled WGS sequence"/>
</dbReference>
<dbReference type="GO" id="GO:0046872">
    <property type="term" value="F:metal ion binding"/>
    <property type="evidence" value="ECO:0007669"/>
    <property type="project" value="UniProtKB-KW"/>
</dbReference>
<reference evidence="17 18" key="1">
    <citation type="submission" date="2019-03" db="EMBL/GenBank/DDBJ databases">
        <authorList>
            <person name="Gaulin E."/>
            <person name="Dumas B."/>
        </authorList>
    </citation>
    <scope>NUCLEOTIDE SEQUENCE [LARGE SCALE GENOMIC DNA]</scope>
    <source>
        <strain evidence="17">CBS 568.67</strain>
    </source>
</reference>
<evidence type="ECO:0000259" key="15">
    <source>
        <dbReference type="Pfam" id="PF01764"/>
    </source>
</evidence>
<evidence type="ECO:0000256" key="10">
    <source>
        <dbReference type="ARBA" id="ARBA00022989"/>
    </source>
</evidence>
<evidence type="ECO:0000256" key="2">
    <source>
        <dbReference type="ARBA" id="ARBA00004651"/>
    </source>
</evidence>
<dbReference type="PANTHER" id="PTHR45792:SF8">
    <property type="entry name" value="DIACYLGLYCEROL LIPASE-ALPHA"/>
    <property type="match status" value="1"/>
</dbReference>
<accession>A0A485LB83</accession>
<evidence type="ECO:0000256" key="14">
    <source>
        <dbReference type="ARBA" id="ARBA00026104"/>
    </source>
</evidence>
<dbReference type="GO" id="GO:0019369">
    <property type="term" value="P:arachidonate metabolic process"/>
    <property type="evidence" value="ECO:0007669"/>
    <property type="project" value="TreeGrafter"/>
</dbReference>
<keyword evidence="5" id="KW-0812">Transmembrane</keyword>
<dbReference type="GO" id="GO:0016298">
    <property type="term" value="F:lipase activity"/>
    <property type="evidence" value="ECO:0007669"/>
    <property type="project" value="TreeGrafter"/>
</dbReference>
<keyword evidence="10" id="KW-1133">Transmembrane helix</keyword>
<keyword evidence="18" id="KW-1185">Reference proteome</keyword>
<keyword evidence="9" id="KW-0442">Lipid degradation</keyword>
<dbReference type="EC" id="3.1.1.116" evidence="14"/>
<dbReference type="CDD" id="cd00519">
    <property type="entry name" value="Lipase_3"/>
    <property type="match status" value="1"/>
</dbReference>
<dbReference type="GO" id="GO:0046340">
    <property type="term" value="P:diacylglycerol catabolic process"/>
    <property type="evidence" value="ECO:0007669"/>
    <property type="project" value="TreeGrafter"/>
</dbReference>
<keyword evidence="12" id="KW-0472">Membrane</keyword>
<evidence type="ECO:0000256" key="6">
    <source>
        <dbReference type="ARBA" id="ARBA00022723"/>
    </source>
</evidence>
<evidence type="ECO:0000256" key="9">
    <source>
        <dbReference type="ARBA" id="ARBA00022963"/>
    </source>
</evidence>
<dbReference type="Pfam" id="PF01764">
    <property type="entry name" value="Lipase_3"/>
    <property type="match status" value="1"/>
</dbReference>
<evidence type="ECO:0000256" key="11">
    <source>
        <dbReference type="ARBA" id="ARBA00023098"/>
    </source>
</evidence>
<dbReference type="AlphaFoldDB" id="A0A485LB83"/>
<evidence type="ECO:0000256" key="8">
    <source>
        <dbReference type="ARBA" id="ARBA00022837"/>
    </source>
</evidence>
<evidence type="ECO:0000313" key="16">
    <source>
        <dbReference type="EMBL" id="KAF0689772.1"/>
    </source>
</evidence>
<sequence>MMLRQAVRRRFVQVMSAISQQPTKKDPLSMLKIIADATPASLMKMTSADWLLRLTVLARHNSSRPASIAAISAVSTLPPGSANEVSLSDHAAFLNDIRYYVRVCDATYAATEERFLKDSLLADRNATVLKSHEGGVFAPKYYLYLDHDRHSIVLVVRGSASIEDFVTDMCMNHEPFQDGYGSSLILPDSIEPSHIGHRGIVHAAHWLDWKLRDELLKLSEDYPTYDVRLTGHSLGAGAAALVAHIWAPVMPRMHCIVFAPPACLTLGLAEACQPHVTSVILGDDCVPRLSGQNLVQLHDEVEQFDMSAALKLMMAEELEAKAKQTQESASVKQIREAMDRVDEMKKTASETFQTKLSKLKPRRPLPNIEKSWLDDKPFAAELKQLWIEVDKQIDRTQKYLALEPKQLQLVSAWPFKLNDQDQMEWRQRLDFMTSMPNTKSTKGMSKLMSLWGKVDVNVIAMEGLLRFVNDPQRKMKLIATLEDLLRELATARSKFSKLAPLLEPMSNRIYELLMVTKHTLQQTNVVIPMSNNFQTEEIAPKEQPKKRKASSPMLEDKILSMVDGICEELRRETDSILKQVDKSGGKEDAVDELMGMAPVYPPGTVYVLDTTTMGETPAALVHVKRVADYFNHIVVSNDMIMDHLSSTYDEVIIDMVKSLEEK</sequence>
<evidence type="ECO:0000256" key="7">
    <source>
        <dbReference type="ARBA" id="ARBA00022801"/>
    </source>
</evidence>
<evidence type="ECO:0000256" key="5">
    <source>
        <dbReference type="ARBA" id="ARBA00022692"/>
    </source>
</evidence>
<proteinExistence type="predicted"/>
<comment type="subcellular location">
    <subcellularLocation>
        <location evidence="2">Cell membrane</location>
        <topology evidence="2">Multi-pass membrane protein</topology>
    </subcellularLocation>
</comment>
<feature type="domain" description="Fungal lipase-type" evidence="15">
    <location>
        <begin position="153"/>
        <end position="292"/>
    </location>
</feature>
<dbReference type="InterPro" id="IPR052214">
    <property type="entry name" value="DAG_Lipase-Related"/>
</dbReference>
<dbReference type="OrthoDB" id="45753at2759"/>
<keyword evidence="11" id="KW-0443">Lipid metabolism</keyword>
<dbReference type="PANTHER" id="PTHR45792">
    <property type="entry name" value="DIACYLGLYCEROL LIPASE HOMOLOG-RELATED"/>
    <property type="match status" value="1"/>
</dbReference>
<dbReference type="EMBL" id="VJMH01006412">
    <property type="protein sequence ID" value="KAF0689772.1"/>
    <property type="molecule type" value="Genomic_DNA"/>
</dbReference>
<evidence type="ECO:0000256" key="12">
    <source>
        <dbReference type="ARBA" id="ARBA00023136"/>
    </source>
</evidence>
<dbReference type="Gene3D" id="3.40.50.1820">
    <property type="entry name" value="alpha/beta hydrolase"/>
    <property type="match status" value="1"/>
</dbReference>
<evidence type="ECO:0000256" key="4">
    <source>
        <dbReference type="ARBA" id="ARBA00022553"/>
    </source>
</evidence>
<name>A0A485LB83_9STRA</name>
<evidence type="ECO:0000256" key="13">
    <source>
        <dbReference type="ARBA" id="ARBA00024531"/>
    </source>
</evidence>
<dbReference type="SUPFAM" id="SSF53474">
    <property type="entry name" value="alpha/beta-Hydrolases"/>
    <property type="match status" value="1"/>
</dbReference>
<reference evidence="16" key="2">
    <citation type="submission" date="2019-06" db="EMBL/GenBank/DDBJ databases">
        <title>Genomics analysis of Aphanomyces spp. identifies a new class of oomycete effector associated with host adaptation.</title>
        <authorList>
            <person name="Gaulin E."/>
        </authorList>
    </citation>
    <scope>NUCLEOTIDE SEQUENCE</scope>
    <source>
        <strain evidence="16">CBS 578.67</strain>
    </source>
</reference>
<comment type="cofactor">
    <cofactor evidence="1">
        <name>Ca(2+)</name>
        <dbReference type="ChEBI" id="CHEBI:29108"/>
    </cofactor>
</comment>
<dbReference type="InterPro" id="IPR002921">
    <property type="entry name" value="Fungal_lipase-type"/>
</dbReference>
<keyword evidence="4" id="KW-0597">Phosphoprotein</keyword>
<evidence type="ECO:0000313" key="18">
    <source>
        <dbReference type="Proteomes" id="UP000332933"/>
    </source>
</evidence>
<keyword evidence="3" id="KW-1003">Cell membrane</keyword>
<dbReference type="InterPro" id="IPR029058">
    <property type="entry name" value="AB_hydrolase_fold"/>
</dbReference>
<keyword evidence="8" id="KW-0106">Calcium</keyword>
<comment type="catalytic activity">
    <reaction evidence="13">
        <text>a 1,2-diacyl-sn-glycerol + H2O = a 2-acylglycerol + a fatty acid + H(+)</text>
        <dbReference type="Rhea" id="RHEA:33275"/>
        <dbReference type="ChEBI" id="CHEBI:15377"/>
        <dbReference type="ChEBI" id="CHEBI:15378"/>
        <dbReference type="ChEBI" id="CHEBI:17389"/>
        <dbReference type="ChEBI" id="CHEBI:17815"/>
        <dbReference type="ChEBI" id="CHEBI:28868"/>
        <dbReference type="EC" id="3.1.1.116"/>
    </reaction>
    <physiologicalReaction direction="left-to-right" evidence="13">
        <dbReference type="Rhea" id="RHEA:33276"/>
    </physiologicalReaction>
</comment>